<gene>
    <name evidence="1" type="ORF">FLP23_01960</name>
</gene>
<dbReference type="KEGG" id="lyk:FLP23_01960"/>
<evidence type="ECO:0000313" key="1">
    <source>
        <dbReference type="EMBL" id="QEO08893.1"/>
    </source>
</evidence>
<dbReference type="AlphaFoldDB" id="A0A5C1Y4E8"/>
<sequence>MSAPAKYATPRDPSRRTYGPRIAKIAAALGKPPMPWQQQVYDVGTELDGNGHLYYELVLVTVPRQSGKTTLVGPVQLDRVITRPGIRCFYTAQSGKDARKRFEDLVNLVTASPLHELAHYRWSAGDEGISFPNGSALKLFAPTRDAIHGETPPLVTFDEIWKYDEMLGDALLEGAVFPAQQNLVGNRQVWMISTAGTAESVFMRKWVERGRANVEAQLAGRPLPWPRLAYFEWGMADGDDPYDPATYERFHPAVGHLVTGQDLVDMSMSHGERMRALCNVWVEAADPIFSAEDWAALTGTPTPPSRRELAITYDVAADGESGVIMATWRTEDGHPATRVLHSAPGTVWMVELLARLHRDWKPAVLGADDGGNTRRITDELRRLLGDDAVTTTDGKAFSTACDVLLTAARQSELIHDGSRTLANAIAHLVLKQVGEVTRFSRTASTGPIAALVAAAVGLWLYDHRETVPTTFDIHI</sequence>
<evidence type="ECO:0008006" key="3">
    <source>
        <dbReference type="Google" id="ProtNLM"/>
    </source>
</evidence>
<dbReference type="Proteomes" id="UP000322159">
    <property type="component" value="Chromosome"/>
</dbReference>
<dbReference type="RefSeq" id="WP_149324324.1">
    <property type="nucleotide sequence ID" value="NZ_CP043504.1"/>
</dbReference>
<accession>A0A5C1Y4E8</accession>
<organism evidence="1 2">
    <name type="scientific">Protaetiibacter larvae</name>
    <dbReference type="NCBI Taxonomy" id="2592654"/>
    <lineage>
        <taxon>Bacteria</taxon>
        <taxon>Bacillati</taxon>
        <taxon>Actinomycetota</taxon>
        <taxon>Actinomycetes</taxon>
        <taxon>Micrococcales</taxon>
        <taxon>Microbacteriaceae</taxon>
        <taxon>Protaetiibacter</taxon>
    </lineage>
</organism>
<dbReference type="Pfam" id="PF03237">
    <property type="entry name" value="Terminase_6N"/>
    <property type="match status" value="1"/>
</dbReference>
<dbReference type="OrthoDB" id="3188010at2"/>
<proteinExistence type="predicted"/>
<evidence type="ECO:0000313" key="2">
    <source>
        <dbReference type="Proteomes" id="UP000322159"/>
    </source>
</evidence>
<protein>
    <recommendedName>
        <fullName evidence="3">Terminase</fullName>
    </recommendedName>
</protein>
<reference evidence="1 2" key="1">
    <citation type="submission" date="2019-09" db="EMBL/GenBank/DDBJ databases">
        <title>Genome sequencing of strain KACC 19322.</title>
        <authorList>
            <person name="Heo J."/>
            <person name="Kim S.-J."/>
            <person name="Kim J.-S."/>
            <person name="Hong S.-B."/>
            <person name="Kwon S.-W."/>
        </authorList>
    </citation>
    <scope>NUCLEOTIDE SEQUENCE [LARGE SCALE GENOMIC DNA]</scope>
    <source>
        <strain evidence="1 2">KACC 19322</strain>
    </source>
</reference>
<keyword evidence="2" id="KW-1185">Reference proteome</keyword>
<dbReference type="EMBL" id="CP043504">
    <property type="protein sequence ID" value="QEO08893.1"/>
    <property type="molecule type" value="Genomic_DNA"/>
</dbReference>
<name>A0A5C1Y4E8_9MICO</name>
<dbReference type="InterPro" id="IPR027417">
    <property type="entry name" value="P-loop_NTPase"/>
</dbReference>
<dbReference type="Gene3D" id="3.40.50.300">
    <property type="entry name" value="P-loop containing nucleotide triphosphate hydrolases"/>
    <property type="match status" value="1"/>
</dbReference>